<dbReference type="RefSeq" id="XP_012190267.1">
    <property type="nucleotide sequence ID" value="XM_012334877.1"/>
</dbReference>
<dbReference type="GeneID" id="24109546"/>
<keyword evidence="2" id="KW-1185">Reference proteome</keyword>
<evidence type="ECO:0000313" key="1">
    <source>
        <dbReference type="EMBL" id="GAC96680.1"/>
    </source>
</evidence>
<protein>
    <submittedName>
        <fullName evidence="1">Cytochrome c oxidase polypeptide IV, mitochondrial</fullName>
    </submittedName>
</protein>
<gene>
    <name evidence="1" type="ORF">PHSY_004263</name>
</gene>
<proteinExistence type="predicted"/>
<dbReference type="AlphaFoldDB" id="R9PF05"/>
<accession>R9PF05</accession>
<organism evidence="1 2">
    <name type="scientific">Pseudozyma hubeiensis (strain SY62)</name>
    <name type="common">Yeast</name>
    <dbReference type="NCBI Taxonomy" id="1305764"/>
    <lineage>
        <taxon>Eukaryota</taxon>
        <taxon>Fungi</taxon>
        <taxon>Dikarya</taxon>
        <taxon>Basidiomycota</taxon>
        <taxon>Ustilaginomycotina</taxon>
        <taxon>Ustilaginomycetes</taxon>
        <taxon>Ustilaginales</taxon>
        <taxon>Ustilaginaceae</taxon>
        <taxon>Pseudozyma</taxon>
    </lineage>
</organism>
<reference evidence="2" key="1">
    <citation type="journal article" date="2013" name="Genome Announc.">
        <title>Draft genome sequence of the basidiomycetous yeast-like fungus Pseudozyma hubeiensis SY62, which produces an abundant amount of the biosurfactant mannosylerythritol lipids.</title>
        <authorList>
            <person name="Konishi M."/>
            <person name="Hatada Y."/>
            <person name="Horiuchi J."/>
        </authorList>
    </citation>
    <scope>NUCLEOTIDE SEQUENCE [LARGE SCALE GENOMIC DNA]</scope>
    <source>
        <strain evidence="2">SY62</strain>
    </source>
</reference>
<dbReference type="Proteomes" id="UP000014071">
    <property type="component" value="Unassembled WGS sequence"/>
</dbReference>
<evidence type="ECO:0000313" key="2">
    <source>
        <dbReference type="Proteomes" id="UP000014071"/>
    </source>
</evidence>
<dbReference type="HOGENOM" id="CLU_1272782_0_0_1"/>
<sequence>MRRWKEDLPKRVDDLRVGNFAAVVSICIAREAWKALLRIEPRTTSASSFLLTELRRPPPTPSSLATSIWQPNPSDPYCKLRSIANSPDQLIPTPPSPSTHLQSEYKCCTNQATQIHLRIMVLERKIWFRDHAASVALLVHCHRLCPSATFRRAGRSDPVYSEPSSRQRCLRTLLLTLSSHFHPPPPLPTAQNVDRCLKAIAVDDEPTARGLLVSIGC</sequence>
<dbReference type="EMBL" id="DF238805">
    <property type="protein sequence ID" value="GAC96680.1"/>
    <property type="molecule type" value="Genomic_DNA"/>
</dbReference>
<name>R9PF05_PSEHS</name>